<dbReference type="PROSITE" id="PS01077">
    <property type="entry name" value="RIBOSOMAL_L37E"/>
    <property type="match status" value="1"/>
</dbReference>
<dbReference type="PANTHER" id="PTHR10768:SF0">
    <property type="entry name" value="RIBOSOMAL PROTEIN L37"/>
    <property type="match status" value="1"/>
</dbReference>
<dbReference type="GO" id="GO:0022625">
    <property type="term" value="C:cytosolic large ribosomal subunit"/>
    <property type="evidence" value="ECO:0007669"/>
    <property type="project" value="TreeGrafter"/>
</dbReference>
<feature type="binding site" evidence="11">
    <location>
        <position position="37"/>
    </location>
    <ligand>
        <name>Zn(2+)</name>
        <dbReference type="ChEBI" id="CHEBI:29105"/>
    </ligand>
</feature>
<organism evidence="13 14">
    <name type="scientific">Methanorbis furvi</name>
    <dbReference type="NCBI Taxonomy" id="3028299"/>
    <lineage>
        <taxon>Archaea</taxon>
        <taxon>Methanobacteriati</taxon>
        <taxon>Methanobacteriota</taxon>
        <taxon>Stenosarchaea group</taxon>
        <taxon>Methanomicrobia</taxon>
        <taxon>Methanomicrobiales</taxon>
        <taxon>Methanocorpusculaceae</taxon>
        <taxon>Methanorbis</taxon>
    </lineage>
</organism>
<keyword evidence="6 11" id="KW-0862">Zinc</keyword>
<dbReference type="Gene3D" id="2.20.25.30">
    <property type="match status" value="1"/>
</dbReference>
<keyword evidence="14" id="KW-1185">Reference proteome</keyword>
<dbReference type="InterPro" id="IPR011331">
    <property type="entry name" value="Ribosomal_eL37/eL43"/>
</dbReference>
<keyword evidence="7 11" id="KW-0694">RNA-binding</keyword>
<comment type="function">
    <text evidence="12">Component of the large ribosomal subunit. The ribosome is a large ribonucleoprotein complex responsible for the synthesis of proteins in the cell.</text>
</comment>
<keyword evidence="5 11" id="KW-0863">Zinc-finger</keyword>
<dbReference type="GO" id="GO:0008270">
    <property type="term" value="F:zinc ion binding"/>
    <property type="evidence" value="ECO:0007669"/>
    <property type="project" value="UniProtKB-UniRule"/>
</dbReference>
<dbReference type="AlphaFoldDB" id="A0AAE4MBF6"/>
<keyword evidence="3 11" id="KW-0479">Metal-binding</keyword>
<dbReference type="NCBIfam" id="NF003214">
    <property type="entry name" value="PRK04179.1"/>
    <property type="match status" value="1"/>
</dbReference>
<protein>
    <recommendedName>
        <fullName evidence="10 11">Large ribosomal subunit protein eL37</fullName>
    </recommendedName>
</protein>
<dbReference type="FunFam" id="2.20.25.30:FF:000003">
    <property type="entry name" value="50S ribosomal protein L37e"/>
    <property type="match status" value="1"/>
</dbReference>
<evidence type="ECO:0000256" key="1">
    <source>
        <dbReference type="ARBA" id="ARBA00003058"/>
    </source>
</evidence>
<feature type="binding site" evidence="11">
    <location>
        <position position="34"/>
    </location>
    <ligand>
        <name>Zn(2+)</name>
        <dbReference type="ChEBI" id="CHEBI:29105"/>
    </ligand>
</feature>
<evidence type="ECO:0000256" key="12">
    <source>
        <dbReference type="RuleBase" id="RU000576"/>
    </source>
</evidence>
<dbReference type="InterPro" id="IPR018267">
    <property type="entry name" value="Ribosomal_eL37_CS"/>
</dbReference>
<comment type="caution">
    <text evidence="13">The sequence shown here is derived from an EMBL/GenBank/DDBJ whole genome shotgun (WGS) entry which is preliminary data.</text>
</comment>
<proteinExistence type="inferred from homology"/>
<dbReference type="PANTHER" id="PTHR10768">
    <property type="entry name" value="60S RIBOSOMAL PROTEIN L37"/>
    <property type="match status" value="1"/>
</dbReference>
<keyword evidence="4 11" id="KW-0699">rRNA-binding</keyword>
<feature type="binding site" evidence="11">
    <location>
        <position position="19"/>
    </location>
    <ligand>
        <name>Zn(2+)</name>
        <dbReference type="ChEBI" id="CHEBI:29105"/>
    </ligand>
</feature>
<evidence type="ECO:0000256" key="2">
    <source>
        <dbReference type="ARBA" id="ARBA00009805"/>
    </source>
</evidence>
<gene>
    <name evidence="11" type="primary">rpl37e</name>
    <name evidence="13" type="ORF">McpAg1_00840</name>
</gene>
<dbReference type="HAMAP" id="MF_00547">
    <property type="entry name" value="Ribosomal_eL37"/>
    <property type="match status" value="1"/>
</dbReference>
<comment type="cofactor">
    <cofactor evidence="11">
        <name>Zn(2+)</name>
        <dbReference type="ChEBI" id="CHEBI:29105"/>
    </cofactor>
    <text evidence="11">Binds 1 zinc ion per subunit.</text>
</comment>
<reference evidence="13" key="1">
    <citation type="submission" date="2023-06" db="EMBL/GenBank/DDBJ databases">
        <title>Genome sequence of Methancorpusculaceae sp. Ag1.</title>
        <authorList>
            <person name="Protasov E."/>
            <person name="Platt K."/>
            <person name="Poehlein A."/>
            <person name="Daniel R."/>
            <person name="Brune A."/>
        </authorList>
    </citation>
    <scope>NUCLEOTIDE SEQUENCE</scope>
    <source>
        <strain evidence="13">Ag1</strain>
    </source>
</reference>
<evidence type="ECO:0000256" key="8">
    <source>
        <dbReference type="ARBA" id="ARBA00022980"/>
    </source>
</evidence>
<evidence type="ECO:0000313" key="14">
    <source>
        <dbReference type="Proteomes" id="UP001273136"/>
    </source>
</evidence>
<evidence type="ECO:0000256" key="4">
    <source>
        <dbReference type="ARBA" id="ARBA00022730"/>
    </source>
</evidence>
<feature type="zinc finger region" description="C4-type" evidence="11">
    <location>
        <begin position="19"/>
        <end position="37"/>
    </location>
</feature>
<dbReference type="GO" id="GO:0019843">
    <property type="term" value="F:rRNA binding"/>
    <property type="evidence" value="ECO:0007669"/>
    <property type="project" value="UniProtKB-KW"/>
</dbReference>
<evidence type="ECO:0000256" key="6">
    <source>
        <dbReference type="ARBA" id="ARBA00022833"/>
    </source>
</evidence>
<comment type="function">
    <text evidence="1 11">Binds to the 23S rRNA.</text>
</comment>
<dbReference type="InterPro" id="IPR001569">
    <property type="entry name" value="Ribosomal_eL37"/>
</dbReference>
<evidence type="ECO:0000256" key="11">
    <source>
        <dbReference type="HAMAP-Rule" id="MF_00547"/>
    </source>
</evidence>
<dbReference type="Pfam" id="PF01907">
    <property type="entry name" value="Ribosomal_L37e"/>
    <property type="match status" value="1"/>
</dbReference>
<dbReference type="InterPro" id="IPR011332">
    <property type="entry name" value="Ribosomal_zn-bd"/>
</dbReference>
<evidence type="ECO:0000256" key="10">
    <source>
        <dbReference type="ARBA" id="ARBA00035225"/>
    </source>
</evidence>
<sequence length="57" mass="6280">MTKGTPSMGLRNKHSHIICRRCGKQSFHARHGVCSSCGFGKSAKIRGYSWTKKAADN</sequence>
<evidence type="ECO:0000256" key="7">
    <source>
        <dbReference type="ARBA" id="ARBA00022884"/>
    </source>
</evidence>
<name>A0AAE4MBF6_9EURY</name>
<comment type="similarity">
    <text evidence="2 11 12">Belongs to the eukaryotic ribosomal protein eL37 family.</text>
</comment>
<keyword evidence="8 11" id="KW-0689">Ribosomal protein</keyword>
<dbReference type="RefSeq" id="WP_338093303.1">
    <property type="nucleotide sequence ID" value="NZ_JAWDKA010000001.1"/>
</dbReference>
<dbReference type="SUPFAM" id="SSF57829">
    <property type="entry name" value="Zn-binding ribosomal proteins"/>
    <property type="match status" value="1"/>
</dbReference>
<evidence type="ECO:0000313" key="13">
    <source>
        <dbReference type="EMBL" id="MDV0440907.1"/>
    </source>
</evidence>
<evidence type="ECO:0000256" key="3">
    <source>
        <dbReference type="ARBA" id="ARBA00022723"/>
    </source>
</evidence>
<dbReference type="Proteomes" id="UP001273136">
    <property type="component" value="Unassembled WGS sequence"/>
</dbReference>
<dbReference type="GO" id="GO:0003735">
    <property type="term" value="F:structural constituent of ribosome"/>
    <property type="evidence" value="ECO:0007669"/>
    <property type="project" value="InterPro"/>
</dbReference>
<feature type="binding site" evidence="11">
    <location>
        <position position="22"/>
    </location>
    <ligand>
        <name>Zn(2+)</name>
        <dbReference type="ChEBI" id="CHEBI:29105"/>
    </ligand>
</feature>
<evidence type="ECO:0000256" key="9">
    <source>
        <dbReference type="ARBA" id="ARBA00023274"/>
    </source>
</evidence>
<dbReference type="GO" id="GO:0006412">
    <property type="term" value="P:translation"/>
    <property type="evidence" value="ECO:0007669"/>
    <property type="project" value="UniProtKB-UniRule"/>
</dbReference>
<keyword evidence="9 11" id="KW-0687">Ribonucleoprotein</keyword>
<accession>A0AAE4MBF6</accession>
<dbReference type="EMBL" id="JAWDKA010000001">
    <property type="protein sequence ID" value="MDV0440907.1"/>
    <property type="molecule type" value="Genomic_DNA"/>
</dbReference>
<evidence type="ECO:0000256" key="5">
    <source>
        <dbReference type="ARBA" id="ARBA00022771"/>
    </source>
</evidence>